<dbReference type="InterPro" id="IPR051678">
    <property type="entry name" value="AGP_Transferase"/>
</dbReference>
<sequence length="460" mass="51382">MSAPEDYMSDEWTGTDSEINSDDLTDICTNDGSDDGSDGGSEEVPEIDPEVFGPLANITAESLIALASRIAKDVLHVSAENATLVNRLSGSFNIVHIVQLETLKLVIRVPATGWGAGMTKTAEDALASQVATMCFIRQQTGAPVPEVYSWDPTNDNEVGAPFICMSFLAGETASRVWFKDSINAEEREEVRLNILTSLANIMAKFSSMSFDKIGSIMQAEDGSIFLGPVLDWDEQDDGSVQVKAGRTYFSAVEYLACHMDTKEERTAWDRADNKLTKTLLTLWPDLDSHSRFVLCPPDFDSQNILVDDKGDVTGIIDWDLCQTMPPHQGYASYPGWITRDWDPLMYGWPAMDTEDSPDTLQRYRDHYNKELGKALSWKGDWALTEHSHITEAVWLAVLNRMNRRDILRKFVEVALDVDRKEALGIFYDIGDDYYDGEDWEELKENLGLLFGKPVIASQVA</sequence>
<dbReference type="Gene3D" id="3.90.1200.10">
    <property type="match status" value="1"/>
</dbReference>
<feature type="compositionally biased region" description="Acidic residues" evidence="1">
    <location>
        <begin position="32"/>
        <end position="48"/>
    </location>
</feature>
<dbReference type="SUPFAM" id="SSF56112">
    <property type="entry name" value="Protein kinase-like (PK-like)"/>
    <property type="match status" value="1"/>
</dbReference>
<evidence type="ECO:0000256" key="1">
    <source>
        <dbReference type="SAM" id="MobiDB-lite"/>
    </source>
</evidence>
<dbReference type="EMBL" id="JH717900">
    <property type="protein sequence ID" value="EWZ39261.1"/>
    <property type="molecule type" value="Genomic_DNA"/>
</dbReference>
<reference evidence="3" key="2">
    <citation type="submission" date="2012-06" db="EMBL/GenBank/DDBJ databases">
        <title>Annotation of the Genome Sequence of Fusarium oxysporum Fo47.</title>
        <authorList>
            <consortium name="The Broad Institute Genomics Platform"/>
            <person name="Ma L.-J."/>
            <person name="Corby-Kistler H."/>
            <person name="Broz K."/>
            <person name="Gale L.R."/>
            <person name="Jonkers W."/>
            <person name="O'Donnell K."/>
            <person name="Ploetz R."/>
            <person name="Steinberg C."/>
            <person name="Schwartz D.C."/>
            <person name="VanEtten H."/>
            <person name="Zhou S."/>
            <person name="Young S.K."/>
            <person name="Zeng Q."/>
            <person name="Gargeya S."/>
            <person name="Fitzgerald M."/>
            <person name="Abouelleil A."/>
            <person name="Alvarado L."/>
            <person name="Chapman S.B."/>
            <person name="Gainer-Dewar J."/>
            <person name="Goldberg J."/>
            <person name="Griggs A."/>
            <person name="Gujja S."/>
            <person name="Hansen M."/>
            <person name="Howarth C."/>
            <person name="Imamovic A."/>
            <person name="Ireland A."/>
            <person name="Larimer J."/>
            <person name="McCowan C."/>
            <person name="Murphy C."/>
            <person name="Pearson M."/>
            <person name="Poon T.W."/>
            <person name="Priest M."/>
            <person name="Roberts A."/>
            <person name="Saif S."/>
            <person name="Shea T."/>
            <person name="Sykes S."/>
            <person name="Wortman J."/>
            <person name="Nusbaum C."/>
            <person name="Birren B."/>
        </authorList>
    </citation>
    <scope>NUCLEOTIDE SEQUENCE</scope>
    <source>
        <strain evidence="3">Fo47</strain>
    </source>
</reference>
<dbReference type="VEuPathDB" id="FungiDB:FOZG_08407"/>
<organism evidence="3">
    <name type="scientific">Fusarium oxysporum Fo47</name>
    <dbReference type="NCBI Taxonomy" id="660027"/>
    <lineage>
        <taxon>Eukaryota</taxon>
        <taxon>Fungi</taxon>
        <taxon>Dikarya</taxon>
        <taxon>Ascomycota</taxon>
        <taxon>Pezizomycotina</taxon>
        <taxon>Sordariomycetes</taxon>
        <taxon>Hypocreomycetidae</taxon>
        <taxon>Hypocreales</taxon>
        <taxon>Nectriaceae</taxon>
        <taxon>Fusarium</taxon>
        <taxon>Fusarium oxysporum species complex</taxon>
    </lineage>
</organism>
<accession>W9K4N3</accession>
<dbReference type="InterPro" id="IPR011009">
    <property type="entry name" value="Kinase-like_dom_sf"/>
</dbReference>
<dbReference type="PANTHER" id="PTHR21310:SF51">
    <property type="entry name" value="AMINOGLYCOSIDE PHOSPHOTRANSFERASE DOMAIN-CONTAINING PROTEIN"/>
    <property type="match status" value="1"/>
</dbReference>
<evidence type="ECO:0000259" key="2">
    <source>
        <dbReference type="Pfam" id="PF01636"/>
    </source>
</evidence>
<dbReference type="InterPro" id="IPR002575">
    <property type="entry name" value="Aminoglycoside_PTrfase"/>
</dbReference>
<gene>
    <name evidence="3" type="ORF">FOZG_08407</name>
</gene>
<evidence type="ECO:0000313" key="3">
    <source>
        <dbReference type="EMBL" id="EWZ39261.1"/>
    </source>
</evidence>
<dbReference type="Pfam" id="PF01636">
    <property type="entry name" value="APH"/>
    <property type="match status" value="1"/>
</dbReference>
<dbReference type="HOGENOM" id="CLU_027206_1_1_1"/>
<reference evidence="3" key="1">
    <citation type="submission" date="2011-06" db="EMBL/GenBank/DDBJ databases">
        <title>The Genome Sequence of Fusarium oxysporum Fo47.</title>
        <authorList>
            <consortium name="The Broad Institute Genome Sequencing Platform"/>
            <person name="Ma L.-J."/>
            <person name="Gale L.R."/>
            <person name="Schwartz D.C."/>
            <person name="Zhou S."/>
            <person name="Corby-Kistler H."/>
            <person name="Young S.K."/>
            <person name="Zeng Q."/>
            <person name="Gargeya S."/>
            <person name="Fitzgerald M."/>
            <person name="Haas B."/>
            <person name="Abouelleil A."/>
            <person name="Alvarado L."/>
            <person name="Arachchi H.M."/>
            <person name="Berlin A."/>
            <person name="Brown A."/>
            <person name="Chapman S.B."/>
            <person name="Chen Z."/>
            <person name="Dunbar C."/>
            <person name="Freedman E."/>
            <person name="Gearin G."/>
            <person name="Gellesch M."/>
            <person name="Goldberg J."/>
            <person name="Griggs A."/>
            <person name="Gujja S."/>
            <person name="Heiman D."/>
            <person name="Howarth C."/>
            <person name="Larson L."/>
            <person name="Lui A."/>
            <person name="MacDonald P.J.P."/>
            <person name="Mehta T."/>
            <person name="Montmayeur A."/>
            <person name="Murphy C."/>
            <person name="Neiman D."/>
            <person name="Pearson M."/>
            <person name="Priest M."/>
            <person name="Roberts A."/>
            <person name="Saif S."/>
            <person name="Shea T."/>
            <person name="Shenoy N."/>
            <person name="Sisk P."/>
            <person name="Stolte C."/>
            <person name="Sykes S."/>
            <person name="Wortman J."/>
            <person name="Nusbaum C."/>
            <person name="Birren B."/>
        </authorList>
    </citation>
    <scope>NUCLEOTIDE SEQUENCE [LARGE SCALE GENOMIC DNA]</scope>
    <source>
        <strain evidence="3">Fo47</strain>
    </source>
</reference>
<dbReference type="AlphaFoldDB" id="W9K4N3"/>
<feature type="region of interest" description="Disordered" evidence="1">
    <location>
        <begin position="1"/>
        <end position="48"/>
    </location>
</feature>
<dbReference type="Proteomes" id="UP000030766">
    <property type="component" value="Unassembled WGS sequence"/>
</dbReference>
<proteinExistence type="predicted"/>
<name>W9K4N3_FUSOX</name>
<feature type="domain" description="Aminoglycoside phosphotransferase" evidence="2">
    <location>
        <begin position="123"/>
        <end position="341"/>
    </location>
</feature>
<dbReference type="PANTHER" id="PTHR21310">
    <property type="entry name" value="AMINOGLYCOSIDE PHOSPHOTRANSFERASE-RELATED-RELATED"/>
    <property type="match status" value="1"/>
</dbReference>
<protein>
    <recommendedName>
        <fullName evidence="2">Aminoglycoside phosphotransferase domain-containing protein</fullName>
    </recommendedName>
</protein>